<organism evidence="11 12">
    <name type="scientific">Reichenbachiella ulvae</name>
    <dbReference type="NCBI Taxonomy" id="2980104"/>
    <lineage>
        <taxon>Bacteria</taxon>
        <taxon>Pseudomonadati</taxon>
        <taxon>Bacteroidota</taxon>
        <taxon>Cytophagia</taxon>
        <taxon>Cytophagales</taxon>
        <taxon>Reichenbachiellaceae</taxon>
        <taxon>Reichenbachiella</taxon>
    </lineage>
</organism>
<evidence type="ECO:0000313" key="12">
    <source>
        <dbReference type="Proteomes" id="UP001300692"/>
    </source>
</evidence>
<evidence type="ECO:0000256" key="8">
    <source>
        <dbReference type="ARBA" id="ARBA00023235"/>
    </source>
</evidence>
<name>A0ABT3CZY0_9BACT</name>
<keyword evidence="7 9" id="KW-0520">NAD</keyword>
<evidence type="ECO:0000256" key="2">
    <source>
        <dbReference type="ARBA" id="ARBA00001911"/>
    </source>
</evidence>
<evidence type="ECO:0000256" key="9">
    <source>
        <dbReference type="RuleBase" id="RU366046"/>
    </source>
</evidence>
<evidence type="ECO:0000256" key="4">
    <source>
        <dbReference type="ARBA" id="ARBA00007637"/>
    </source>
</evidence>
<evidence type="ECO:0000313" key="11">
    <source>
        <dbReference type="EMBL" id="MCV9389240.1"/>
    </source>
</evidence>
<dbReference type="Gene3D" id="3.90.25.10">
    <property type="entry name" value="UDP-galactose 4-epimerase, domain 1"/>
    <property type="match status" value="1"/>
</dbReference>
<dbReference type="EC" id="5.1.3.2" evidence="5 9"/>
<evidence type="ECO:0000259" key="10">
    <source>
        <dbReference type="Pfam" id="PF16363"/>
    </source>
</evidence>
<dbReference type="InterPro" id="IPR016040">
    <property type="entry name" value="NAD(P)-bd_dom"/>
</dbReference>
<evidence type="ECO:0000256" key="5">
    <source>
        <dbReference type="ARBA" id="ARBA00013189"/>
    </source>
</evidence>
<comment type="similarity">
    <text evidence="4 9">Belongs to the NAD(P)-dependent epimerase/dehydratase family.</text>
</comment>
<gene>
    <name evidence="11" type="primary">galE</name>
    <name evidence="11" type="ORF">N7U62_21420</name>
</gene>
<dbReference type="PANTHER" id="PTHR43725">
    <property type="entry name" value="UDP-GLUCOSE 4-EPIMERASE"/>
    <property type="match status" value="1"/>
</dbReference>
<keyword evidence="9" id="KW-0119">Carbohydrate metabolism</keyword>
<comment type="cofactor">
    <cofactor evidence="2 9">
        <name>NAD(+)</name>
        <dbReference type="ChEBI" id="CHEBI:57540"/>
    </cofactor>
</comment>
<evidence type="ECO:0000256" key="1">
    <source>
        <dbReference type="ARBA" id="ARBA00000083"/>
    </source>
</evidence>
<dbReference type="NCBIfam" id="TIGR01179">
    <property type="entry name" value="galE"/>
    <property type="match status" value="1"/>
</dbReference>
<keyword evidence="12" id="KW-1185">Reference proteome</keyword>
<dbReference type="Gene3D" id="3.40.50.720">
    <property type="entry name" value="NAD(P)-binding Rossmann-like Domain"/>
    <property type="match status" value="1"/>
</dbReference>
<dbReference type="InterPro" id="IPR005886">
    <property type="entry name" value="UDP_G4E"/>
</dbReference>
<dbReference type="InterPro" id="IPR036291">
    <property type="entry name" value="NAD(P)-bd_dom_sf"/>
</dbReference>
<accession>A0ABT3CZY0</accession>
<dbReference type="CDD" id="cd05247">
    <property type="entry name" value="UDP_G4E_1_SDR_e"/>
    <property type="match status" value="1"/>
</dbReference>
<dbReference type="SUPFAM" id="SSF51735">
    <property type="entry name" value="NAD(P)-binding Rossmann-fold domains"/>
    <property type="match status" value="1"/>
</dbReference>
<keyword evidence="8 9" id="KW-0413">Isomerase</keyword>
<dbReference type="EMBL" id="JAOYOD010000001">
    <property type="protein sequence ID" value="MCV9389240.1"/>
    <property type="molecule type" value="Genomic_DNA"/>
</dbReference>
<dbReference type="Pfam" id="PF16363">
    <property type="entry name" value="GDP_Man_Dehyd"/>
    <property type="match status" value="1"/>
</dbReference>
<evidence type="ECO:0000256" key="7">
    <source>
        <dbReference type="ARBA" id="ARBA00023027"/>
    </source>
</evidence>
<comment type="pathway">
    <text evidence="3 9">Carbohydrate metabolism; galactose metabolism.</text>
</comment>
<comment type="catalytic activity">
    <reaction evidence="1 9">
        <text>UDP-alpha-D-glucose = UDP-alpha-D-galactose</text>
        <dbReference type="Rhea" id="RHEA:22168"/>
        <dbReference type="ChEBI" id="CHEBI:58885"/>
        <dbReference type="ChEBI" id="CHEBI:66914"/>
        <dbReference type="EC" id="5.1.3.2"/>
    </reaction>
</comment>
<comment type="caution">
    <text evidence="11">The sequence shown here is derived from an EMBL/GenBank/DDBJ whole genome shotgun (WGS) entry which is preliminary data.</text>
</comment>
<feature type="domain" description="NAD(P)-binding" evidence="10">
    <location>
        <begin position="5"/>
        <end position="327"/>
    </location>
</feature>
<evidence type="ECO:0000256" key="3">
    <source>
        <dbReference type="ARBA" id="ARBA00004947"/>
    </source>
</evidence>
<dbReference type="PANTHER" id="PTHR43725:SF47">
    <property type="entry name" value="UDP-GLUCOSE 4-EPIMERASE"/>
    <property type="match status" value="1"/>
</dbReference>
<dbReference type="GO" id="GO:0003978">
    <property type="term" value="F:UDP-glucose 4-epimerase activity"/>
    <property type="evidence" value="ECO:0007669"/>
    <property type="project" value="UniProtKB-EC"/>
</dbReference>
<evidence type="ECO:0000256" key="6">
    <source>
        <dbReference type="ARBA" id="ARBA00018569"/>
    </source>
</evidence>
<proteinExistence type="inferred from homology"/>
<dbReference type="Proteomes" id="UP001300692">
    <property type="component" value="Unassembled WGS sequence"/>
</dbReference>
<comment type="subunit">
    <text evidence="9">Homodimer.</text>
</comment>
<dbReference type="RefSeq" id="WP_264140163.1">
    <property type="nucleotide sequence ID" value="NZ_JAOYOD010000001.1"/>
</dbReference>
<protein>
    <recommendedName>
        <fullName evidence="6 9">UDP-glucose 4-epimerase</fullName>
        <ecNumber evidence="5 9">5.1.3.2</ecNumber>
    </recommendedName>
</protein>
<reference evidence="11 12" key="1">
    <citation type="submission" date="2022-10" db="EMBL/GenBank/DDBJ databases">
        <title>Comparative genomics and taxonomic characterization of three novel marine species of genus Reichenbachiella exhibiting antioxidant and polysaccharide degradation activities.</title>
        <authorList>
            <person name="Muhammad N."/>
            <person name="Lee Y.-J."/>
            <person name="Ko J."/>
            <person name="Kim S.-G."/>
        </authorList>
    </citation>
    <scope>NUCLEOTIDE SEQUENCE [LARGE SCALE GENOMIC DNA]</scope>
    <source>
        <strain evidence="11 12">ABR2-5</strain>
    </source>
</reference>
<sequence length="337" mass="37206">MKNILVTGGMGYIGSHTCVALCEAGFLPIIVDNLDNSEIWIKDRLNQITNQEIPFYQGDCSDKSLLQRIFEENKIAGIIHFAANKAVGESVQNPMKYYHNNLNSLLSVLEVSQKNDCNNLVFSSSCTVYGEPDKLPVDESAEIKQAESPYGSTKIFCERIIQDFVNASNNYKSVLLRYFNPIGAHSSSLIGELPLGVPSNLVPFITQTAAGLREKLTVFGNTYNTPDGSCIRDFIHVVDLADAHVKAFEYLFAQESKICESVNVGTGKGASVLELIHSFESSTGVKLNYEIGERRSGDVEAVYAAPKKAKTLLNWEAKLSMSDALKDAWNWQKTLSK</sequence>